<reference evidence="1" key="1">
    <citation type="journal article" date="2020" name="mSystems">
        <title>Genome- and Community-Level Interaction Insights into Carbon Utilization and Element Cycling Functions of Hydrothermarchaeota in Hydrothermal Sediment.</title>
        <authorList>
            <person name="Zhou Z."/>
            <person name="Liu Y."/>
            <person name="Xu W."/>
            <person name="Pan J."/>
            <person name="Luo Z.H."/>
            <person name="Li M."/>
        </authorList>
    </citation>
    <scope>NUCLEOTIDE SEQUENCE [LARGE SCALE GENOMIC DNA]</scope>
    <source>
        <strain evidence="1">SpSt-132</strain>
    </source>
</reference>
<dbReference type="InterPro" id="IPR027417">
    <property type="entry name" value="P-loop_NTPase"/>
</dbReference>
<dbReference type="Pfam" id="PF05673">
    <property type="entry name" value="DUF815"/>
    <property type="match status" value="1"/>
</dbReference>
<dbReference type="PANTHER" id="PTHR42935">
    <property type="entry name" value="SLR0930 PROTEIN"/>
    <property type="match status" value="1"/>
</dbReference>
<name>A0A7C2V3X8_9AQUI</name>
<protein>
    <submittedName>
        <fullName evidence="1">ATP-binding protein</fullName>
    </submittedName>
</protein>
<dbReference type="GO" id="GO:0005524">
    <property type="term" value="F:ATP binding"/>
    <property type="evidence" value="ECO:0007669"/>
    <property type="project" value="UniProtKB-KW"/>
</dbReference>
<gene>
    <name evidence="1" type="ORF">ENO47_06265</name>
</gene>
<sequence length="249" mass="29087">MGMNSVFEEYIAFRFKDEQLQPIKHPHIPDFESLLHIDHQKEVLRRNTLQLVRGLPANDALLWGDRGTGKSSLVKSMLGLFAKEGLRIVQIYKMDLWHLSDLYDLFREREEKFILFFDDLSFEPGDESIRVLKSLMDGDIEERPANVAIYATSNRRHLMPERNGEERFPEESYWERVSLVERFGIRLGFFAFGKEQYLSIVRHMVAQRGLRIGEEELERLALQWSMSNGYSGRSASQFVKNLEGVLKLS</sequence>
<keyword evidence="1" id="KW-0547">Nucleotide-binding</keyword>
<dbReference type="PANTHER" id="PTHR42935:SF1">
    <property type="entry name" value="SLR0930 PROTEIN"/>
    <property type="match status" value="1"/>
</dbReference>
<dbReference type="AlphaFoldDB" id="A0A7C2V3X8"/>
<evidence type="ECO:0000313" key="1">
    <source>
        <dbReference type="EMBL" id="HEW46254.1"/>
    </source>
</evidence>
<dbReference type="SUPFAM" id="SSF52540">
    <property type="entry name" value="P-loop containing nucleoside triphosphate hydrolases"/>
    <property type="match status" value="1"/>
</dbReference>
<keyword evidence="1" id="KW-0067">ATP-binding</keyword>
<dbReference type="Gene3D" id="3.40.50.300">
    <property type="entry name" value="P-loop containing nucleotide triphosphate hydrolases"/>
    <property type="match status" value="1"/>
</dbReference>
<dbReference type="EMBL" id="DSFP01000053">
    <property type="protein sequence ID" value="HEW46254.1"/>
    <property type="molecule type" value="Genomic_DNA"/>
</dbReference>
<accession>A0A7C2V3X8</accession>
<comment type="caution">
    <text evidence="1">The sequence shown here is derived from an EMBL/GenBank/DDBJ whole genome shotgun (WGS) entry which is preliminary data.</text>
</comment>
<organism evidence="1">
    <name type="scientific">Hydrogenobacter sp</name>
    <dbReference type="NCBI Taxonomy" id="2152829"/>
    <lineage>
        <taxon>Bacteria</taxon>
        <taxon>Pseudomonadati</taxon>
        <taxon>Aquificota</taxon>
        <taxon>Aquificia</taxon>
        <taxon>Aquificales</taxon>
        <taxon>Aquificaceae</taxon>
        <taxon>Hydrogenobacter</taxon>
    </lineage>
</organism>
<proteinExistence type="predicted"/>
<dbReference type="InterPro" id="IPR008533">
    <property type="entry name" value="DUF815"/>
</dbReference>